<protein>
    <submittedName>
        <fullName evidence="2">Uncharacterized protein</fullName>
    </submittedName>
</protein>
<accession>A0ABU8W6Q9</accession>
<feature type="compositionally biased region" description="Low complexity" evidence="1">
    <location>
        <begin position="47"/>
        <end position="65"/>
    </location>
</feature>
<dbReference type="EMBL" id="JBBKZV010000025">
    <property type="protein sequence ID" value="MEJ8825732.1"/>
    <property type="molecule type" value="Genomic_DNA"/>
</dbReference>
<evidence type="ECO:0000313" key="2">
    <source>
        <dbReference type="EMBL" id="MEJ8825732.1"/>
    </source>
</evidence>
<dbReference type="Proteomes" id="UP001363010">
    <property type="component" value="Unassembled WGS sequence"/>
</dbReference>
<reference evidence="2 3" key="1">
    <citation type="submission" date="2024-03" db="EMBL/GenBank/DDBJ databases">
        <title>Novel species of the genus Variovorax.</title>
        <authorList>
            <person name="Liu Q."/>
            <person name="Xin Y.-H."/>
        </authorList>
    </citation>
    <scope>NUCLEOTIDE SEQUENCE [LARGE SCALE GENOMIC DNA]</scope>
    <source>
        <strain evidence="2 3">KACC 18501</strain>
    </source>
</reference>
<comment type="caution">
    <text evidence="2">The sequence shown here is derived from an EMBL/GenBank/DDBJ whole genome shotgun (WGS) entry which is preliminary data.</text>
</comment>
<gene>
    <name evidence="2" type="ORF">WKW80_27500</name>
</gene>
<dbReference type="RefSeq" id="WP_340366765.1">
    <property type="nucleotide sequence ID" value="NZ_JBBKZV010000025.1"/>
</dbReference>
<sequence length="65" mass="7202">MSRHLMKIKSLVEELSDRYGDDDTAVQQMRLEVAAIEALERERRQLRPAPQAGAARARSSAAPPG</sequence>
<evidence type="ECO:0000256" key="1">
    <source>
        <dbReference type="SAM" id="MobiDB-lite"/>
    </source>
</evidence>
<evidence type="ECO:0000313" key="3">
    <source>
        <dbReference type="Proteomes" id="UP001363010"/>
    </source>
</evidence>
<name>A0ABU8W6Q9_9BURK</name>
<organism evidence="2 3">
    <name type="scientific">Variovorax humicola</name>
    <dbReference type="NCBI Taxonomy" id="1769758"/>
    <lineage>
        <taxon>Bacteria</taxon>
        <taxon>Pseudomonadati</taxon>
        <taxon>Pseudomonadota</taxon>
        <taxon>Betaproteobacteria</taxon>
        <taxon>Burkholderiales</taxon>
        <taxon>Comamonadaceae</taxon>
        <taxon>Variovorax</taxon>
    </lineage>
</organism>
<proteinExistence type="predicted"/>
<keyword evidence="3" id="KW-1185">Reference proteome</keyword>
<feature type="region of interest" description="Disordered" evidence="1">
    <location>
        <begin position="43"/>
        <end position="65"/>
    </location>
</feature>